<dbReference type="InterPro" id="IPR002481">
    <property type="entry name" value="FUR"/>
</dbReference>
<proteinExistence type="inferred from homology"/>
<dbReference type="RefSeq" id="WP_132829324.1">
    <property type="nucleotide sequence ID" value="NZ_SMFP01000006.1"/>
</dbReference>
<dbReference type="Gene3D" id="1.10.10.10">
    <property type="entry name" value="Winged helix-like DNA-binding domain superfamily/Winged helix DNA-binding domain"/>
    <property type="match status" value="1"/>
</dbReference>
<feature type="binding site" evidence="7">
    <location>
        <position position="163"/>
    </location>
    <ligand>
        <name>Zn(2+)</name>
        <dbReference type="ChEBI" id="CHEBI:29105"/>
    </ligand>
</feature>
<feature type="binding site" evidence="7">
    <location>
        <position position="166"/>
    </location>
    <ligand>
        <name>Zn(2+)</name>
        <dbReference type="ChEBI" id="CHEBI:29105"/>
    </ligand>
</feature>
<comment type="similarity">
    <text evidence="1">Belongs to the Fur family.</text>
</comment>
<dbReference type="SUPFAM" id="SSF46785">
    <property type="entry name" value="Winged helix' DNA-binding domain"/>
    <property type="match status" value="1"/>
</dbReference>
<name>A0A4R5ETD9_9RHOB</name>
<dbReference type="GO" id="GO:0000976">
    <property type="term" value="F:transcription cis-regulatory region binding"/>
    <property type="evidence" value="ECO:0007669"/>
    <property type="project" value="TreeGrafter"/>
</dbReference>
<dbReference type="OrthoDB" id="9801127at2"/>
<dbReference type="EMBL" id="SMFP01000006">
    <property type="protein sequence ID" value="TDE38000.1"/>
    <property type="molecule type" value="Genomic_DNA"/>
</dbReference>
<dbReference type="GO" id="GO:0003700">
    <property type="term" value="F:DNA-binding transcription factor activity"/>
    <property type="evidence" value="ECO:0007669"/>
    <property type="project" value="InterPro"/>
</dbReference>
<dbReference type="InterPro" id="IPR036390">
    <property type="entry name" value="WH_DNA-bd_sf"/>
</dbReference>
<evidence type="ECO:0000256" key="2">
    <source>
        <dbReference type="ARBA" id="ARBA00022491"/>
    </source>
</evidence>
<dbReference type="Gene3D" id="3.30.1490.190">
    <property type="match status" value="1"/>
</dbReference>
<sequence length="171" mass="18355">MTQTTPRTSPQIAPSVGFDRHDHSHCIADAVQAAEDLCAAQKLNFTPARRRVLEILLERHRAMGAYDILEILAAEGLGAQPPVAYRALDFLTSHGLAHRIERMNAYTACAHPGEDHVPAFLICRLCKAVAEAETGLEGGRLGDAARATGFVIEKVVVEAEGLCPTCAEAEA</sequence>
<keyword evidence="4" id="KW-0805">Transcription regulation</keyword>
<keyword evidence="10" id="KW-1185">Reference proteome</keyword>
<evidence type="ECO:0000256" key="1">
    <source>
        <dbReference type="ARBA" id="ARBA00007957"/>
    </source>
</evidence>
<gene>
    <name evidence="9" type="ORF">E1B25_11285</name>
</gene>
<organism evidence="9 10">
    <name type="scientific">Antarcticimicrobium sediminis</name>
    <dbReference type="NCBI Taxonomy" id="2546227"/>
    <lineage>
        <taxon>Bacteria</taxon>
        <taxon>Pseudomonadati</taxon>
        <taxon>Pseudomonadota</taxon>
        <taxon>Alphaproteobacteria</taxon>
        <taxon>Rhodobacterales</taxon>
        <taxon>Paracoccaceae</taxon>
        <taxon>Antarcticimicrobium</taxon>
    </lineage>
</organism>
<evidence type="ECO:0000313" key="9">
    <source>
        <dbReference type="EMBL" id="TDE38000.1"/>
    </source>
</evidence>
<keyword evidence="5" id="KW-0238">DNA-binding</keyword>
<keyword evidence="6" id="KW-0804">Transcription</keyword>
<dbReference type="PANTHER" id="PTHR33202:SF6">
    <property type="entry name" value="ZINC UPTAKE REGULATION PROTEIN"/>
    <property type="match status" value="1"/>
</dbReference>
<evidence type="ECO:0000256" key="7">
    <source>
        <dbReference type="PIRSR" id="PIRSR602481-1"/>
    </source>
</evidence>
<dbReference type="GO" id="GO:0005829">
    <property type="term" value="C:cytosol"/>
    <property type="evidence" value="ECO:0007669"/>
    <property type="project" value="TreeGrafter"/>
</dbReference>
<feature type="binding site" evidence="7">
    <location>
        <position position="126"/>
    </location>
    <ligand>
        <name>Zn(2+)</name>
        <dbReference type="ChEBI" id="CHEBI:29105"/>
    </ligand>
</feature>
<dbReference type="InterPro" id="IPR036388">
    <property type="entry name" value="WH-like_DNA-bd_sf"/>
</dbReference>
<comment type="caution">
    <text evidence="9">The sequence shown here is derived from an EMBL/GenBank/DDBJ whole genome shotgun (WGS) entry which is preliminary data.</text>
</comment>
<dbReference type="GO" id="GO:0045892">
    <property type="term" value="P:negative regulation of DNA-templated transcription"/>
    <property type="evidence" value="ECO:0007669"/>
    <property type="project" value="TreeGrafter"/>
</dbReference>
<evidence type="ECO:0000256" key="4">
    <source>
        <dbReference type="ARBA" id="ARBA00023015"/>
    </source>
</evidence>
<keyword evidence="2" id="KW-0678">Repressor</keyword>
<dbReference type="InterPro" id="IPR043135">
    <property type="entry name" value="Fur_C"/>
</dbReference>
<evidence type="ECO:0000256" key="8">
    <source>
        <dbReference type="PIRSR" id="PIRSR602481-2"/>
    </source>
</evidence>
<keyword evidence="7" id="KW-0479">Metal-binding</keyword>
<keyword evidence="8" id="KW-0408">Iron</keyword>
<evidence type="ECO:0000256" key="6">
    <source>
        <dbReference type="ARBA" id="ARBA00023163"/>
    </source>
</evidence>
<evidence type="ECO:0000256" key="5">
    <source>
        <dbReference type="ARBA" id="ARBA00023125"/>
    </source>
</evidence>
<comment type="cofactor">
    <cofactor evidence="8">
        <name>Mn(2+)</name>
        <dbReference type="ChEBI" id="CHEBI:29035"/>
    </cofactor>
    <cofactor evidence="8">
        <name>Fe(2+)</name>
        <dbReference type="ChEBI" id="CHEBI:29033"/>
    </cofactor>
    <text evidence="8">Binds 1 Mn(2+) or Fe(2+) ion per subunit.</text>
</comment>
<protein>
    <submittedName>
        <fullName evidence="9">Transcriptional repressor</fullName>
    </submittedName>
</protein>
<dbReference type="GO" id="GO:1900376">
    <property type="term" value="P:regulation of secondary metabolite biosynthetic process"/>
    <property type="evidence" value="ECO:0007669"/>
    <property type="project" value="TreeGrafter"/>
</dbReference>
<reference evidence="9 10" key="1">
    <citation type="submission" date="2019-03" db="EMBL/GenBank/DDBJ databases">
        <authorList>
            <person name="Zhang S."/>
        </authorList>
    </citation>
    <scope>NUCLEOTIDE SEQUENCE [LARGE SCALE GENOMIC DNA]</scope>
    <source>
        <strain evidence="9 10">S4J41</strain>
    </source>
</reference>
<dbReference type="GO" id="GO:0008270">
    <property type="term" value="F:zinc ion binding"/>
    <property type="evidence" value="ECO:0007669"/>
    <property type="project" value="TreeGrafter"/>
</dbReference>
<accession>A0A4R5ETD9</accession>
<evidence type="ECO:0000313" key="10">
    <source>
        <dbReference type="Proteomes" id="UP000294662"/>
    </source>
</evidence>
<dbReference type="PANTHER" id="PTHR33202">
    <property type="entry name" value="ZINC UPTAKE REGULATION PROTEIN"/>
    <property type="match status" value="1"/>
</dbReference>
<keyword evidence="3 7" id="KW-0862">Zinc</keyword>
<feature type="binding site" evidence="8">
    <location>
        <position position="115"/>
    </location>
    <ligand>
        <name>Fe cation</name>
        <dbReference type="ChEBI" id="CHEBI:24875"/>
    </ligand>
</feature>
<comment type="cofactor">
    <cofactor evidence="7">
        <name>Zn(2+)</name>
        <dbReference type="ChEBI" id="CHEBI:29105"/>
    </cofactor>
    <text evidence="7">Binds 1 zinc ion per subunit.</text>
</comment>
<feature type="binding site" evidence="7">
    <location>
        <position position="123"/>
    </location>
    <ligand>
        <name>Zn(2+)</name>
        <dbReference type="ChEBI" id="CHEBI:29105"/>
    </ligand>
</feature>
<dbReference type="Proteomes" id="UP000294662">
    <property type="component" value="Unassembled WGS sequence"/>
</dbReference>
<evidence type="ECO:0000256" key="3">
    <source>
        <dbReference type="ARBA" id="ARBA00022833"/>
    </source>
</evidence>
<dbReference type="AlphaFoldDB" id="A0A4R5ETD9"/>